<evidence type="ECO:0000313" key="1">
    <source>
        <dbReference type="EMBL" id="QIK72602.1"/>
    </source>
</evidence>
<name>A0A6G7Y708_9ACTN</name>
<evidence type="ECO:0000313" key="2">
    <source>
        <dbReference type="Proteomes" id="UP000501058"/>
    </source>
</evidence>
<gene>
    <name evidence="1" type="ORF">G7070_10410</name>
</gene>
<reference evidence="1 2" key="1">
    <citation type="submission" date="2020-03" db="EMBL/GenBank/DDBJ databases">
        <title>Propioniciclava sp. nov., isolated from Hydrophilus acuminatus.</title>
        <authorList>
            <person name="Hyun D.-W."/>
            <person name="Bae J.-W."/>
        </authorList>
    </citation>
    <scope>NUCLEOTIDE SEQUENCE [LARGE SCALE GENOMIC DNA]</scope>
    <source>
        <strain evidence="1 2">HDW11</strain>
    </source>
</reference>
<dbReference type="AlphaFoldDB" id="A0A6G7Y708"/>
<dbReference type="RefSeq" id="WP_166233676.1">
    <property type="nucleotide sequence ID" value="NZ_CP049865.1"/>
</dbReference>
<proteinExistence type="predicted"/>
<dbReference type="EMBL" id="CP049865">
    <property type="protein sequence ID" value="QIK72602.1"/>
    <property type="molecule type" value="Genomic_DNA"/>
</dbReference>
<dbReference type="KEGG" id="prv:G7070_10410"/>
<dbReference type="Proteomes" id="UP000501058">
    <property type="component" value="Chromosome"/>
</dbReference>
<sequence>MTTDEAATALSLADVARLAGVRRPVVSMWRKRVVAGAPFPAPMTDGRFRADEVLDWLETTRRGNNPEARRDAALTLARSHHDAPTLDRLLTLLTVRAVTGVALAATDPEDLLDLVDEIDPDDAWLFSEAEDADSQLLRAEADTLADAAWTTADAYEELLVASRARGAARPSAAKPIEMGDALARFLSTAARALVTDHGTLIDVSGTAADALVRNDPDLPESTIVLAAHDPDSSLRGIRRRYAAHGQRPRVTAFEEDWGTPDGAVVLVTLPRDPKAAFDIADEVALQLSGRTMALLVGPASVLTDPLPRDVEGRRDTFLRPAARTLIAAVRLPQGLDRAAGREHLALWLLGSDAPEIIRVGDLSGHQPSEVWWQQLLDDIVAASRQASERAFALLQPASATTLLAAAGSLASLRLPTTEQVAAPADDAARIQQLLESLSAPTTALDGLAPTLQVDGMRRHITLAEAVRTRQIAMLAGARLAALPSGSTRVWTAGALATGLPEVVDLLALTAAYPDVKLTEPGDVIFATSGRPRAMVDAAGGAAVAYPARALRVAPGTPFSARALAATINALPPGNSKWRTWAIPLAQDADQADLVLARLDDVDAELRARQAHVDELRTLVVRSVLPGSVAFHNLRPDPMKGE</sequence>
<organism evidence="1 2">
    <name type="scientific">Propioniciclava coleopterorum</name>
    <dbReference type="NCBI Taxonomy" id="2714937"/>
    <lineage>
        <taxon>Bacteria</taxon>
        <taxon>Bacillati</taxon>
        <taxon>Actinomycetota</taxon>
        <taxon>Actinomycetes</taxon>
        <taxon>Propionibacteriales</taxon>
        <taxon>Propionibacteriaceae</taxon>
        <taxon>Propioniciclava</taxon>
    </lineage>
</organism>
<accession>A0A6G7Y708</accession>
<keyword evidence="2" id="KW-1185">Reference proteome</keyword>
<protein>
    <submittedName>
        <fullName evidence="1">Uncharacterized protein</fullName>
    </submittedName>
</protein>